<dbReference type="InterPro" id="IPR049762">
    <property type="entry name" value="PoNe_dom"/>
</dbReference>
<proteinExistence type="predicted"/>
<feature type="compositionally biased region" description="Basic and acidic residues" evidence="1">
    <location>
        <begin position="7"/>
        <end position="28"/>
    </location>
</feature>
<accession>A0ABY5DAV1</accession>
<evidence type="ECO:0000313" key="2">
    <source>
        <dbReference type="EMBL" id="USY20500.1"/>
    </source>
</evidence>
<dbReference type="Proteomes" id="UP001055940">
    <property type="component" value="Chromosome"/>
</dbReference>
<sequence>MSIDAVKAAETKLQKAESDHGKYEKDGNNHTNVAKAKKEYDRLNSEMSITSELLGEKSADLGARFAFDGGTLRDSKGNPVTREVVDLDGNKTLVEIEKPDLTDAVLLNPSPLAPANGNNQFDLIYRTKDGIVIVEAKGSKHTDLGETTHYPQSGKPVKVMQGRKEYVMEIANRMWQRGEISLATEIINGVNNKSLRYALFKGNPDVARGVDGNPVIESERSTPIADGFFYRMFDIYGWKT</sequence>
<keyword evidence="3" id="KW-1185">Reference proteome</keyword>
<reference evidence="2" key="1">
    <citation type="submission" date="2022-06" db="EMBL/GenBank/DDBJ databases">
        <authorList>
            <person name="Ping M."/>
        </authorList>
    </citation>
    <scope>NUCLEOTIDE SEQUENCE</scope>
    <source>
        <strain evidence="2">JCM11759T</strain>
    </source>
</reference>
<evidence type="ECO:0000256" key="1">
    <source>
        <dbReference type="SAM" id="MobiDB-lite"/>
    </source>
</evidence>
<name>A0ABY5DAV1_9ACTN</name>
<dbReference type="CDD" id="cd20739">
    <property type="entry name" value="PoNe_DUF637"/>
    <property type="match status" value="1"/>
</dbReference>
<dbReference type="RefSeq" id="WP_254419565.1">
    <property type="nucleotide sequence ID" value="NZ_BAAAJB010000017.1"/>
</dbReference>
<feature type="region of interest" description="Disordered" evidence="1">
    <location>
        <begin position="1"/>
        <end position="34"/>
    </location>
</feature>
<gene>
    <name evidence="2" type="ORF">NE857_02240</name>
</gene>
<dbReference type="EMBL" id="CP099837">
    <property type="protein sequence ID" value="USY20500.1"/>
    <property type="molecule type" value="Genomic_DNA"/>
</dbReference>
<evidence type="ECO:0000313" key="3">
    <source>
        <dbReference type="Proteomes" id="UP001055940"/>
    </source>
</evidence>
<organism evidence="2 3">
    <name type="scientific">Nocardiopsis exhalans</name>
    <dbReference type="NCBI Taxonomy" id="163604"/>
    <lineage>
        <taxon>Bacteria</taxon>
        <taxon>Bacillati</taxon>
        <taxon>Actinomycetota</taxon>
        <taxon>Actinomycetes</taxon>
        <taxon>Streptosporangiales</taxon>
        <taxon>Nocardiopsidaceae</taxon>
        <taxon>Nocardiopsis</taxon>
    </lineage>
</organism>
<protein>
    <submittedName>
        <fullName evidence="2">Uncharacterized protein</fullName>
    </submittedName>
</protein>